<name>X1DXY3_9ZZZZ</name>
<accession>X1DXY3</accession>
<proteinExistence type="predicted"/>
<protein>
    <submittedName>
        <fullName evidence="1">Uncharacterized protein</fullName>
    </submittedName>
</protein>
<gene>
    <name evidence="1" type="ORF">S01H4_41706</name>
</gene>
<evidence type="ECO:0000313" key="1">
    <source>
        <dbReference type="EMBL" id="GAH01253.1"/>
    </source>
</evidence>
<organism evidence="1">
    <name type="scientific">marine sediment metagenome</name>
    <dbReference type="NCBI Taxonomy" id="412755"/>
    <lineage>
        <taxon>unclassified sequences</taxon>
        <taxon>metagenomes</taxon>
        <taxon>ecological metagenomes</taxon>
    </lineage>
</organism>
<comment type="caution">
    <text evidence="1">The sequence shown here is derived from an EMBL/GenBank/DDBJ whole genome shotgun (WGS) entry which is preliminary data.</text>
</comment>
<sequence length="89" mass="10491">MVKHKDKRLKRILKDLQYCRKAIIRSFNETNKLKFDEEDSRDARESVDRDKELIKHIDPLIMAASELLGLEPPKLEKVPRVTIQHANQV</sequence>
<dbReference type="EMBL" id="BART01022830">
    <property type="protein sequence ID" value="GAH01253.1"/>
    <property type="molecule type" value="Genomic_DNA"/>
</dbReference>
<reference evidence="1" key="1">
    <citation type="journal article" date="2014" name="Front. Microbiol.">
        <title>High frequency of phylogenetically diverse reductive dehalogenase-homologous genes in deep subseafloor sedimentary metagenomes.</title>
        <authorList>
            <person name="Kawai M."/>
            <person name="Futagami T."/>
            <person name="Toyoda A."/>
            <person name="Takaki Y."/>
            <person name="Nishi S."/>
            <person name="Hori S."/>
            <person name="Arai W."/>
            <person name="Tsubouchi T."/>
            <person name="Morono Y."/>
            <person name="Uchiyama I."/>
            <person name="Ito T."/>
            <person name="Fujiyama A."/>
            <person name="Inagaki F."/>
            <person name="Takami H."/>
        </authorList>
    </citation>
    <scope>NUCLEOTIDE SEQUENCE</scope>
    <source>
        <strain evidence="1">Expedition CK06-06</strain>
    </source>
</reference>
<dbReference type="AlphaFoldDB" id="X1DXY3"/>